<dbReference type="GO" id="GO:0071978">
    <property type="term" value="P:bacterial-type flagellum-dependent swarming motility"/>
    <property type="evidence" value="ECO:0007669"/>
    <property type="project" value="InterPro"/>
</dbReference>
<accession>A0A2S9K4M9</accession>
<evidence type="ECO:0000313" key="12">
    <source>
        <dbReference type="Proteomes" id="UP000238589"/>
    </source>
</evidence>
<keyword evidence="7" id="KW-0813">Transport</keyword>
<reference evidence="11 12" key="1">
    <citation type="submission" date="2018-03" db="EMBL/GenBank/DDBJ databases">
        <title>Comparative genomics illustrates the genes involved in a hyperalkaliphilic mechanisms of Serpentinomonas isolated from highly-alkaline calcium-rich serpentinized springs.</title>
        <authorList>
            <person name="Suzuki S."/>
            <person name="Ishii S."/>
            <person name="Walworth N."/>
            <person name="Bird L."/>
            <person name="Kuenen J.G."/>
            <person name="Nealson K.H."/>
        </authorList>
    </citation>
    <scope>NUCLEOTIDE SEQUENCE [LARGE SCALE GENOMIC DNA]</scope>
    <source>
        <strain evidence="11 12">P1</strain>
    </source>
</reference>
<keyword evidence="11" id="KW-0969">Cilium</keyword>
<evidence type="ECO:0000256" key="6">
    <source>
        <dbReference type="ARBA" id="ARBA00023136"/>
    </source>
</evidence>
<feature type="transmembrane region" description="Helical" evidence="8">
    <location>
        <begin position="145"/>
        <end position="166"/>
    </location>
</feature>
<dbReference type="EMBL" id="PVLQ01000031">
    <property type="protein sequence ID" value="PRD65332.1"/>
    <property type="molecule type" value="Genomic_DNA"/>
</dbReference>
<dbReference type="NCBIfam" id="NF006583">
    <property type="entry name" value="PRK09109.1"/>
    <property type="match status" value="1"/>
</dbReference>
<dbReference type="RefSeq" id="WP_105748429.1">
    <property type="nucleotide sequence ID" value="NZ_PVLQ01000031.1"/>
</dbReference>
<comment type="caution">
    <text evidence="11">The sequence shown here is derived from an EMBL/GenBank/DDBJ whole genome shotgun (WGS) entry which is preliminary data.</text>
</comment>
<dbReference type="InterPro" id="IPR047055">
    <property type="entry name" value="MotA-like"/>
</dbReference>
<organism evidence="11 12">
    <name type="scientific">Malikia granosa</name>
    <dbReference type="NCBI Taxonomy" id="263067"/>
    <lineage>
        <taxon>Bacteria</taxon>
        <taxon>Pseudomonadati</taxon>
        <taxon>Pseudomonadota</taxon>
        <taxon>Betaproteobacteria</taxon>
        <taxon>Burkholderiales</taxon>
        <taxon>Comamonadaceae</taxon>
        <taxon>Malikia</taxon>
    </lineage>
</organism>
<evidence type="ECO:0000256" key="3">
    <source>
        <dbReference type="ARBA" id="ARBA00022692"/>
    </source>
</evidence>
<evidence type="ECO:0000256" key="7">
    <source>
        <dbReference type="RuleBase" id="RU004057"/>
    </source>
</evidence>
<dbReference type="PANTHER" id="PTHR30433:SF3">
    <property type="entry name" value="MOTILITY PROTEIN A"/>
    <property type="match status" value="1"/>
</dbReference>
<evidence type="ECO:0000256" key="1">
    <source>
        <dbReference type="ARBA" id="ARBA00004651"/>
    </source>
</evidence>
<keyword evidence="11" id="KW-0282">Flagellum</keyword>
<feature type="transmembrane region" description="Helical" evidence="8">
    <location>
        <begin position="29"/>
        <end position="49"/>
    </location>
</feature>
<dbReference type="InterPro" id="IPR046786">
    <property type="entry name" value="MotA_N"/>
</dbReference>
<dbReference type="GO" id="GO:0005886">
    <property type="term" value="C:plasma membrane"/>
    <property type="evidence" value="ECO:0007669"/>
    <property type="project" value="UniProtKB-SubCell"/>
</dbReference>
<proteinExistence type="inferred from homology"/>
<dbReference type="PANTHER" id="PTHR30433">
    <property type="entry name" value="CHEMOTAXIS PROTEIN MOTA"/>
    <property type="match status" value="1"/>
</dbReference>
<keyword evidence="5 8" id="KW-1133">Transmembrane helix</keyword>
<keyword evidence="3 8" id="KW-0812">Transmembrane</keyword>
<keyword evidence="7" id="KW-0653">Protein transport</keyword>
<dbReference type="Proteomes" id="UP000238589">
    <property type="component" value="Unassembled WGS sequence"/>
</dbReference>
<feature type="transmembrane region" description="Helical" evidence="8">
    <location>
        <begin position="178"/>
        <end position="201"/>
    </location>
</feature>
<evidence type="ECO:0000256" key="4">
    <source>
        <dbReference type="ARBA" id="ARBA00022779"/>
    </source>
</evidence>
<feature type="domain" description="MotA/TolQ/ExbB proton channel" evidence="9">
    <location>
        <begin position="104"/>
        <end position="217"/>
    </location>
</feature>
<name>A0A2S9K4M9_9BURK</name>
<dbReference type="Pfam" id="PF01618">
    <property type="entry name" value="MotA_ExbB"/>
    <property type="match status" value="1"/>
</dbReference>
<keyword evidence="2" id="KW-1003">Cell membrane</keyword>
<dbReference type="AlphaFoldDB" id="A0A2S9K4M9"/>
<dbReference type="OrthoDB" id="9806929at2"/>
<sequence>MDWGSLAGLVLALAAIAGGQWVEGGRLGALMQPAALVIVVGGTLGAVLLQNGMGTLWRGLRLAGKAFSPQPPFYEALIASIQGWSKTARADGFLQLERYLTDQRDPFIAKGIRMLVDNVDAETLRSILETDIDSYERWERQSIRVWEAAGGYAPTIGILGAVLGLMRVMDNLGEPALLGSGIAVAFVATVYGVGLANLVCLPIANKLKKQLALELLKRTMLADALVSIARGENSAVIQERMNSHWQHGG</sequence>
<dbReference type="GO" id="GO:0006935">
    <property type="term" value="P:chemotaxis"/>
    <property type="evidence" value="ECO:0007669"/>
    <property type="project" value="InterPro"/>
</dbReference>
<evidence type="ECO:0000259" key="10">
    <source>
        <dbReference type="Pfam" id="PF20560"/>
    </source>
</evidence>
<comment type="similarity">
    <text evidence="7">Belongs to the exbB/tolQ family.</text>
</comment>
<comment type="subcellular location">
    <subcellularLocation>
        <location evidence="1">Cell membrane</location>
        <topology evidence="1">Multi-pass membrane protein</topology>
    </subcellularLocation>
    <subcellularLocation>
        <location evidence="7">Membrane</location>
        <topology evidence="7">Multi-pass membrane protein</topology>
    </subcellularLocation>
</comment>
<protein>
    <submittedName>
        <fullName evidence="11">Flagellar motor protein</fullName>
    </submittedName>
</protein>
<keyword evidence="11" id="KW-0966">Cell projection</keyword>
<feature type="domain" description="Motility protein A N-terminal" evidence="10">
    <location>
        <begin position="7"/>
        <end position="71"/>
    </location>
</feature>
<dbReference type="Pfam" id="PF20560">
    <property type="entry name" value="MotA_N"/>
    <property type="match status" value="1"/>
</dbReference>
<keyword evidence="12" id="KW-1185">Reference proteome</keyword>
<evidence type="ECO:0000256" key="8">
    <source>
        <dbReference type="SAM" id="Phobius"/>
    </source>
</evidence>
<evidence type="ECO:0000259" key="9">
    <source>
        <dbReference type="Pfam" id="PF01618"/>
    </source>
</evidence>
<keyword evidence="4" id="KW-0283">Flagellar rotation</keyword>
<evidence type="ECO:0000313" key="11">
    <source>
        <dbReference type="EMBL" id="PRD65332.1"/>
    </source>
</evidence>
<keyword evidence="6 8" id="KW-0472">Membrane</keyword>
<dbReference type="InterPro" id="IPR002898">
    <property type="entry name" value="MotA_ExbB_proton_chnl"/>
</dbReference>
<dbReference type="GO" id="GO:0015031">
    <property type="term" value="P:protein transport"/>
    <property type="evidence" value="ECO:0007669"/>
    <property type="project" value="UniProtKB-KW"/>
</dbReference>
<evidence type="ECO:0000256" key="5">
    <source>
        <dbReference type="ARBA" id="ARBA00022989"/>
    </source>
</evidence>
<gene>
    <name evidence="11" type="ORF">C6P64_10040</name>
</gene>
<evidence type="ECO:0000256" key="2">
    <source>
        <dbReference type="ARBA" id="ARBA00022475"/>
    </source>
</evidence>